<evidence type="ECO:0000256" key="5">
    <source>
        <dbReference type="ARBA" id="ARBA00022617"/>
    </source>
</evidence>
<dbReference type="Pfam" id="PF00067">
    <property type="entry name" value="p450"/>
    <property type="match status" value="1"/>
</dbReference>
<dbReference type="PRINTS" id="PR00385">
    <property type="entry name" value="P450"/>
</dbReference>
<dbReference type="OrthoDB" id="2789670at2759"/>
<keyword evidence="15" id="KW-1185">Reference proteome</keyword>
<evidence type="ECO:0000256" key="1">
    <source>
        <dbReference type="ARBA" id="ARBA00001971"/>
    </source>
</evidence>
<dbReference type="CDD" id="cd11065">
    <property type="entry name" value="CYP64-like"/>
    <property type="match status" value="1"/>
</dbReference>
<evidence type="ECO:0008006" key="16">
    <source>
        <dbReference type="Google" id="ProtNLM"/>
    </source>
</evidence>
<feature type="binding site" description="axial binding residue" evidence="13">
    <location>
        <position position="492"/>
    </location>
    <ligand>
        <name>heme</name>
        <dbReference type="ChEBI" id="CHEBI:30413"/>
    </ligand>
    <ligandPart>
        <name>Fe</name>
        <dbReference type="ChEBI" id="CHEBI:18248"/>
    </ligandPart>
</feature>
<dbReference type="PRINTS" id="PR00463">
    <property type="entry name" value="EP450I"/>
</dbReference>
<evidence type="ECO:0000313" key="15">
    <source>
        <dbReference type="Proteomes" id="UP000053647"/>
    </source>
</evidence>
<dbReference type="InterPro" id="IPR050364">
    <property type="entry name" value="Cytochrome_P450_fung"/>
</dbReference>
<comment type="subcellular location">
    <subcellularLocation>
        <location evidence="2">Membrane</location>
        <topology evidence="2">Single-pass membrane protein</topology>
    </subcellularLocation>
</comment>
<keyword evidence="5 13" id="KW-0349">Heme</keyword>
<keyword evidence="7 13" id="KW-0479">Metal-binding</keyword>
<dbReference type="InterPro" id="IPR002401">
    <property type="entry name" value="Cyt_P450_E_grp-I"/>
</dbReference>
<evidence type="ECO:0000256" key="4">
    <source>
        <dbReference type="ARBA" id="ARBA00010617"/>
    </source>
</evidence>
<dbReference type="Gene3D" id="1.10.630.10">
    <property type="entry name" value="Cytochrome P450"/>
    <property type="match status" value="1"/>
</dbReference>
<name>A0A0C9SWM2_PAXIN</name>
<evidence type="ECO:0000256" key="2">
    <source>
        <dbReference type="ARBA" id="ARBA00004167"/>
    </source>
</evidence>
<evidence type="ECO:0000256" key="11">
    <source>
        <dbReference type="ARBA" id="ARBA00023033"/>
    </source>
</evidence>
<dbReference type="EMBL" id="KN819976">
    <property type="protein sequence ID" value="KIJ07215.1"/>
    <property type="molecule type" value="Genomic_DNA"/>
</dbReference>
<organism evidence="14 15">
    <name type="scientific">Paxillus involutus ATCC 200175</name>
    <dbReference type="NCBI Taxonomy" id="664439"/>
    <lineage>
        <taxon>Eukaryota</taxon>
        <taxon>Fungi</taxon>
        <taxon>Dikarya</taxon>
        <taxon>Basidiomycota</taxon>
        <taxon>Agaricomycotina</taxon>
        <taxon>Agaricomycetes</taxon>
        <taxon>Agaricomycetidae</taxon>
        <taxon>Boletales</taxon>
        <taxon>Paxilineae</taxon>
        <taxon>Paxillaceae</taxon>
        <taxon>Paxillus</taxon>
    </lineage>
</organism>
<keyword evidence="6" id="KW-0812">Transmembrane</keyword>
<sequence>MKHPRNLPSAKLEDVSWDIRLCPSEMLAQLGDSSWDLIVFTTMLLSIPSATGPMLLVSVSVIALDIIRRLVRSKRERKGSHLPPGPTPIPLLGNALSVDIEEPWKTYTEWKAVYGEVIYARLLDQEVVILNSQSVAVELLEKRSQIYSDRPVIATVEPYGMGCNFAIERYGDQWRLCRRIFHQTFRTDAALTFRPMQLCRARQMIVNMIDEPDQYASHYSTFAAAVAMPAVYDYEPNPRNDPMVHIIDSFLRASVPAMTSEKALLLKLFPFLLHIPDWFPGSSLKRQARTSYDWAVKMVETPYQYVQKRMITSNQPILSMVSDHLDRIKKYDEPYRSHYTTALKHASASAIIADGGQTTSAMLTFTLAMVGNPHVWKRAQAEIDTVVGVDRFPDFDDRPSLPYVDAILRETTRWQPPVPLGPHATTSSDTYKGFISPKAWATVVANIWAMSRDEARYQNAEQFVPERFLTAEGALTDDNPSGFIFGFGRRLCPERHTADASLWSAIAMMLATLEFTLAKDAGGENIVFESTYVNGATRQPATFPCCISPRSHINKESLQRGFSV</sequence>
<dbReference type="GO" id="GO:0016020">
    <property type="term" value="C:membrane"/>
    <property type="evidence" value="ECO:0007669"/>
    <property type="project" value="UniProtKB-SubCell"/>
</dbReference>
<dbReference type="GO" id="GO:0004497">
    <property type="term" value="F:monooxygenase activity"/>
    <property type="evidence" value="ECO:0007669"/>
    <property type="project" value="UniProtKB-KW"/>
</dbReference>
<dbReference type="PANTHER" id="PTHR46300">
    <property type="entry name" value="P450, PUTATIVE (EUROFUNG)-RELATED-RELATED"/>
    <property type="match status" value="1"/>
</dbReference>
<evidence type="ECO:0000256" key="7">
    <source>
        <dbReference type="ARBA" id="ARBA00022723"/>
    </source>
</evidence>
<dbReference type="PANTHER" id="PTHR46300:SF2">
    <property type="entry name" value="CYTOCHROME P450 MONOOXYGENASE ALNH-RELATED"/>
    <property type="match status" value="1"/>
</dbReference>
<evidence type="ECO:0000256" key="3">
    <source>
        <dbReference type="ARBA" id="ARBA00005179"/>
    </source>
</evidence>
<comment type="cofactor">
    <cofactor evidence="1 13">
        <name>heme</name>
        <dbReference type="ChEBI" id="CHEBI:30413"/>
    </cofactor>
</comment>
<dbReference type="InterPro" id="IPR036396">
    <property type="entry name" value="Cyt_P450_sf"/>
</dbReference>
<gene>
    <name evidence="14" type="ORF">PAXINDRAFT_121182</name>
</gene>
<dbReference type="GO" id="GO:0005506">
    <property type="term" value="F:iron ion binding"/>
    <property type="evidence" value="ECO:0007669"/>
    <property type="project" value="InterPro"/>
</dbReference>
<dbReference type="AlphaFoldDB" id="A0A0C9SWM2"/>
<evidence type="ECO:0000256" key="10">
    <source>
        <dbReference type="ARBA" id="ARBA00023004"/>
    </source>
</evidence>
<dbReference type="GO" id="GO:0020037">
    <property type="term" value="F:heme binding"/>
    <property type="evidence" value="ECO:0007669"/>
    <property type="project" value="InterPro"/>
</dbReference>
<comment type="pathway">
    <text evidence="3">Secondary metabolite biosynthesis.</text>
</comment>
<evidence type="ECO:0000256" key="12">
    <source>
        <dbReference type="ARBA" id="ARBA00023136"/>
    </source>
</evidence>
<comment type="similarity">
    <text evidence="4">Belongs to the cytochrome P450 family.</text>
</comment>
<evidence type="ECO:0000256" key="9">
    <source>
        <dbReference type="ARBA" id="ARBA00023002"/>
    </source>
</evidence>
<dbReference type="HOGENOM" id="CLU_001570_2_3_1"/>
<reference evidence="14 15" key="1">
    <citation type="submission" date="2014-06" db="EMBL/GenBank/DDBJ databases">
        <authorList>
            <consortium name="DOE Joint Genome Institute"/>
            <person name="Kuo A."/>
            <person name="Kohler A."/>
            <person name="Nagy L.G."/>
            <person name="Floudas D."/>
            <person name="Copeland A."/>
            <person name="Barry K.W."/>
            <person name="Cichocki N."/>
            <person name="Veneault-Fourrey C."/>
            <person name="LaButti K."/>
            <person name="Lindquist E.A."/>
            <person name="Lipzen A."/>
            <person name="Lundell T."/>
            <person name="Morin E."/>
            <person name="Murat C."/>
            <person name="Sun H."/>
            <person name="Tunlid A."/>
            <person name="Henrissat B."/>
            <person name="Grigoriev I.V."/>
            <person name="Hibbett D.S."/>
            <person name="Martin F."/>
            <person name="Nordberg H.P."/>
            <person name="Cantor M.N."/>
            <person name="Hua S.X."/>
        </authorList>
    </citation>
    <scope>NUCLEOTIDE SEQUENCE [LARGE SCALE GENOMIC DNA]</scope>
    <source>
        <strain evidence="14 15">ATCC 200175</strain>
    </source>
</reference>
<keyword evidence="8" id="KW-1133">Transmembrane helix</keyword>
<keyword evidence="12" id="KW-0472">Membrane</keyword>
<evidence type="ECO:0000256" key="13">
    <source>
        <dbReference type="PIRSR" id="PIRSR602401-1"/>
    </source>
</evidence>
<evidence type="ECO:0000256" key="8">
    <source>
        <dbReference type="ARBA" id="ARBA00022989"/>
    </source>
</evidence>
<evidence type="ECO:0000313" key="14">
    <source>
        <dbReference type="EMBL" id="KIJ07215.1"/>
    </source>
</evidence>
<dbReference type="InterPro" id="IPR001128">
    <property type="entry name" value="Cyt_P450"/>
</dbReference>
<dbReference type="SUPFAM" id="SSF48264">
    <property type="entry name" value="Cytochrome P450"/>
    <property type="match status" value="1"/>
</dbReference>
<keyword evidence="9" id="KW-0560">Oxidoreductase</keyword>
<dbReference type="GO" id="GO:0016705">
    <property type="term" value="F:oxidoreductase activity, acting on paired donors, with incorporation or reduction of molecular oxygen"/>
    <property type="evidence" value="ECO:0007669"/>
    <property type="project" value="InterPro"/>
</dbReference>
<reference evidence="15" key="2">
    <citation type="submission" date="2015-01" db="EMBL/GenBank/DDBJ databases">
        <title>Evolutionary Origins and Diversification of the Mycorrhizal Mutualists.</title>
        <authorList>
            <consortium name="DOE Joint Genome Institute"/>
            <consortium name="Mycorrhizal Genomics Consortium"/>
            <person name="Kohler A."/>
            <person name="Kuo A."/>
            <person name="Nagy L.G."/>
            <person name="Floudas D."/>
            <person name="Copeland A."/>
            <person name="Barry K.W."/>
            <person name="Cichocki N."/>
            <person name="Veneault-Fourrey C."/>
            <person name="LaButti K."/>
            <person name="Lindquist E.A."/>
            <person name="Lipzen A."/>
            <person name="Lundell T."/>
            <person name="Morin E."/>
            <person name="Murat C."/>
            <person name="Riley R."/>
            <person name="Ohm R."/>
            <person name="Sun H."/>
            <person name="Tunlid A."/>
            <person name="Henrissat B."/>
            <person name="Grigoriev I.V."/>
            <person name="Hibbett D.S."/>
            <person name="Martin F."/>
        </authorList>
    </citation>
    <scope>NUCLEOTIDE SEQUENCE [LARGE SCALE GENOMIC DNA]</scope>
    <source>
        <strain evidence="15">ATCC 200175</strain>
    </source>
</reference>
<accession>A0A0C9SWM2</accession>
<proteinExistence type="inferred from homology"/>
<protein>
    <recommendedName>
        <fullName evidence="16">Cytochrome P450</fullName>
    </recommendedName>
</protein>
<evidence type="ECO:0000256" key="6">
    <source>
        <dbReference type="ARBA" id="ARBA00022692"/>
    </source>
</evidence>
<keyword evidence="10 13" id="KW-0408">Iron</keyword>
<keyword evidence="11" id="KW-0503">Monooxygenase</keyword>
<dbReference type="Proteomes" id="UP000053647">
    <property type="component" value="Unassembled WGS sequence"/>
</dbReference>